<dbReference type="GO" id="GO:1904680">
    <property type="term" value="F:peptide transmembrane transporter activity"/>
    <property type="evidence" value="ECO:0007669"/>
    <property type="project" value="TreeGrafter"/>
</dbReference>
<keyword evidence="1" id="KW-0732">Signal</keyword>
<keyword evidence="4" id="KW-1185">Reference proteome</keyword>
<proteinExistence type="predicted"/>
<reference evidence="3 4" key="1">
    <citation type="submission" date="2018-10" db="EMBL/GenBank/DDBJ databases">
        <title>Robbsia sp. DHC34, isolated from soil.</title>
        <authorList>
            <person name="Gao Z.-H."/>
            <person name="Qiu L.-H."/>
        </authorList>
    </citation>
    <scope>NUCLEOTIDE SEQUENCE [LARGE SCALE GENOMIC DNA]</scope>
    <source>
        <strain evidence="3 4">DHC34</strain>
    </source>
</reference>
<evidence type="ECO:0000313" key="4">
    <source>
        <dbReference type="Proteomes" id="UP000270342"/>
    </source>
</evidence>
<dbReference type="GO" id="GO:0015833">
    <property type="term" value="P:peptide transport"/>
    <property type="evidence" value="ECO:0007669"/>
    <property type="project" value="TreeGrafter"/>
</dbReference>
<dbReference type="OrthoDB" id="9801799at2"/>
<gene>
    <name evidence="3" type="ORF">D7S86_20495</name>
</gene>
<dbReference type="InterPro" id="IPR039424">
    <property type="entry name" value="SBP_5"/>
</dbReference>
<comment type="caution">
    <text evidence="3">The sequence shown here is derived from an EMBL/GenBank/DDBJ whole genome shotgun (WGS) entry which is preliminary data.</text>
</comment>
<dbReference type="PANTHER" id="PTHR30290:SF34">
    <property type="entry name" value="ABC TRANSPORTER, PERIPLASMIC OLIGO-PEPTIDE BINDING PROTEIN, PUTATIVE-RELATED"/>
    <property type="match status" value="1"/>
</dbReference>
<evidence type="ECO:0000259" key="2">
    <source>
        <dbReference type="Pfam" id="PF00496"/>
    </source>
</evidence>
<feature type="signal peptide" evidence="1">
    <location>
        <begin position="1"/>
        <end position="21"/>
    </location>
</feature>
<dbReference type="GO" id="GO:0043190">
    <property type="term" value="C:ATP-binding cassette (ABC) transporter complex"/>
    <property type="evidence" value="ECO:0007669"/>
    <property type="project" value="InterPro"/>
</dbReference>
<name>A0A494XIX6_9BURK</name>
<protein>
    <submittedName>
        <fullName evidence="3">ABC transporter substrate-binding protein</fullName>
    </submittedName>
</protein>
<dbReference type="InterPro" id="IPR000914">
    <property type="entry name" value="SBP_5_dom"/>
</dbReference>
<dbReference type="Gene3D" id="3.90.76.10">
    <property type="entry name" value="Dipeptide-binding Protein, Domain 1"/>
    <property type="match status" value="1"/>
</dbReference>
<dbReference type="Gene3D" id="3.10.105.10">
    <property type="entry name" value="Dipeptide-binding Protein, Domain 3"/>
    <property type="match status" value="1"/>
</dbReference>
<dbReference type="Gene3D" id="3.40.190.10">
    <property type="entry name" value="Periplasmic binding protein-like II"/>
    <property type="match status" value="1"/>
</dbReference>
<dbReference type="RefSeq" id="WP_121088738.1">
    <property type="nucleotide sequence ID" value="NZ_RBZU01000010.1"/>
</dbReference>
<evidence type="ECO:0000256" key="1">
    <source>
        <dbReference type="SAM" id="SignalP"/>
    </source>
</evidence>
<dbReference type="Proteomes" id="UP000270342">
    <property type="component" value="Unassembled WGS sequence"/>
</dbReference>
<organism evidence="3 4">
    <name type="scientific">Pararobbsia silviterrae</name>
    <dbReference type="NCBI Taxonomy" id="1792498"/>
    <lineage>
        <taxon>Bacteria</taxon>
        <taxon>Pseudomonadati</taxon>
        <taxon>Pseudomonadota</taxon>
        <taxon>Betaproteobacteria</taxon>
        <taxon>Burkholderiales</taxon>
        <taxon>Burkholderiaceae</taxon>
        <taxon>Pararobbsia</taxon>
    </lineage>
</organism>
<dbReference type="PIRSF" id="PIRSF002741">
    <property type="entry name" value="MppA"/>
    <property type="match status" value="1"/>
</dbReference>
<dbReference type="EMBL" id="RBZU01000010">
    <property type="protein sequence ID" value="RKP49671.1"/>
    <property type="molecule type" value="Genomic_DNA"/>
</dbReference>
<evidence type="ECO:0000313" key="3">
    <source>
        <dbReference type="EMBL" id="RKP49671.1"/>
    </source>
</evidence>
<sequence length="524" mass="56246">MRLLHRVALFAVGMSAAVAHAATPPDILVVAQSLDDIVSLDPAEGFELSSVQAFTSVYERLAEPDRDDPRQLDPVLAQSWNTGADGHSLTFTLRSGATFASGRAVDADDVVWSLRRAVTLNRAPAFILNELGWTAANVAEHVIALDAAHVRITWPKAVGPSFALNVLTAPVASILDAREVRAHDVANDAGNAWLHLHSAGSGPFSIRRYIPHEALVLAANPSSPGGAPHVRTIVIKNVADAATRRLLVEVGDADIARDLGPDQVAALQGEAGLATLRLPSAAVHYLLLNAGNTENPVLANPAFWEAARWLVDYDGIANTLLKGTFEVHQAFLANGVPGALNTTPYHLDIARAKAILARAGIHDATLTLDVFNQPPFPDIAQSLQATFGAAGITVRILPGTASEVYARTRTRTEQAAWLYWIPDYFDPNSTASAFASNPEDGTATIAARAAWHIPALTDLTRQAVAERDPARRIALYTQIQTHVQANSPFVIALQAHEQIVLRSNVHGYQQGLDADMVYYDRVSK</sequence>
<feature type="domain" description="Solute-binding protein family 5" evidence="2">
    <location>
        <begin position="72"/>
        <end position="439"/>
    </location>
</feature>
<dbReference type="CDD" id="cd08512">
    <property type="entry name" value="PBP2_NikA_DppA_OppA_like_7"/>
    <property type="match status" value="1"/>
</dbReference>
<dbReference type="PANTHER" id="PTHR30290">
    <property type="entry name" value="PERIPLASMIC BINDING COMPONENT OF ABC TRANSPORTER"/>
    <property type="match status" value="1"/>
</dbReference>
<accession>A0A494XIX6</accession>
<feature type="chain" id="PRO_5019856175" evidence="1">
    <location>
        <begin position="22"/>
        <end position="524"/>
    </location>
</feature>
<dbReference type="InterPro" id="IPR030678">
    <property type="entry name" value="Peptide/Ni-bd"/>
</dbReference>
<dbReference type="Pfam" id="PF00496">
    <property type="entry name" value="SBP_bac_5"/>
    <property type="match status" value="1"/>
</dbReference>
<dbReference type="GO" id="GO:0030288">
    <property type="term" value="C:outer membrane-bounded periplasmic space"/>
    <property type="evidence" value="ECO:0007669"/>
    <property type="project" value="UniProtKB-ARBA"/>
</dbReference>
<dbReference type="SUPFAM" id="SSF53850">
    <property type="entry name" value="Periplasmic binding protein-like II"/>
    <property type="match status" value="1"/>
</dbReference>
<dbReference type="AlphaFoldDB" id="A0A494XIX6"/>